<dbReference type="InterPro" id="IPR011993">
    <property type="entry name" value="PH-like_dom_sf"/>
</dbReference>
<name>A0A813XHZ4_9BILA</name>
<accession>A0A813XHZ4</accession>
<dbReference type="InterPro" id="IPR006020">
    <property type="entry name" value="PTB/PI_dom"/>
</dbReference>
<reference evidence="3" key="1">
    <citation type="submission" date="2021-02" db="EMBL/GenBank/DDBJ databases">
        <authorList>
            <person name="Nowell W R."/>
        </authorList>
    </citation>
    <scope>NUCLEOTIDE SEQUENCE</scope>
</reference>
<protein>
    <recommendedName>
        <fullName evidence="2">PID domain-containing protein</fullName>
    </recommendedName>
</protein>
<feature type="compositionally biased region" description="Low complexity" evidence="1">
    <location>
        <begin position="357"/>
        <end position="369"/>
    </location>
</feature>
<dbReference type="Proteomes" id="UP000681722">
    <property type="component" value="Unassembled WGS sequence"/>
</dbReference>
<sequence>MKLSASALKSIASYTKMTTVDQVPTVNNNEPKKPSTPGATKFDGDGVVFKGKLIGTEDLSVDRDEKICLDSMFKLKAVAKARSDHKQKIQINLTLSAVKLADEVTKVSVASHEIERISFVVTDPKDARAFGYVYNTADDRHQFWAIKTERPAALTVVSLKELFDTAFEQFNNRTEKVKETVVTPPVIPATPTTVLPSDVTPPQTTQPPPPSIWEASAAVQPPVNQPFPANTNLFGFDPAPAPTQVPQPKSVNVIDSDDLWNVPTSSTNPHVQATPSNLTGPSNDLSSVFNAPTQPSNQFQPMFMQPQQPQQPQYQSNISFQQQAQFGQQPIPGQSQQPYGITPQYRQSPVPPQFGVTPTPIQPQQQTAPVNMPPPLLPSPLNPMQQQQLQQQSFLQNSPPTPVAPPSVTSPFADFDFFGQPVSSVNKPPTKEAFFPAQPVKSIQQLQMEKK</sequence>
<evidence type="ECO:0000313" key="5">
    <source>
        <dbReference type="Proteomes" id="UP000663829"/>
    </source>
</evidence>
<comment type="caution">
    <text evidence="3">The sequence shown here is derived from an EMBL/GenBank/DDBJ whole genome shotgun (WGS) entry which is preliminary data.</text>
</comment>
<dbReference type="Gene3D" id="2.30.29.30">
    <property type="entry name" value="Pleckstrin-homology domain (PH domain)/Phosphotyrosine-binding domain (PTB)"/>
    <property type="match status" value="1"/>
</dbReference>
<evidence type="ECO:0000313" key="4">
    <source>
        <dbReference type="EMBL" id="CAF3658174.1"/>
    </source>
</evidence>
<feature type="compositionally biased region" description="Low complexity" evidence="1">
    <location>
        <begin position="294"/>
        <end position="340"/>
    </location>
</feature>
<dbReference type="SUPFAM" id="SSF50729">
    <property type="entry name" value="PH domain-like"/>
    <property type="match status" value="1"/>
</dbReference>
<dbReference type="Proteomes" id="UP000663829">
    <property type="component" value="Unassembled WGS sequence"/>
</dbReference>
<dbReference type="EMBL" id="CAJOBC010001136">
    <property type="protein sequence ID" value="CAF3658174.1"/>
    <property type="molecule type" value="Genomic_DNA"/>
</dbReference>
<feature type="compositionally biased region" description="Low complexity" evidence="1">
    <location>
        <begin position="382"/>
        <end position="398"/>
    </location>
</feature>
<feature type="compositionally biased region" description="Low complexity" evidence="1">
    <location>
        <begin position="188"/>
        <end position="203"/>
    </location>
</feature>
<dbReference type="GO" id="GO:0005737">
    <property type="term" value="C:cytoplasm"/>
    <property type="evidence" value="ECO:0007669"/>
    <property type="project" value="TreeGrafter"/>
</dbReference>
<evidence type="ECO:0000259" key="2">
    <source>
        <dbReference type="PROSITE" id="PS01179"/>
    </source>
</evidence>
<dbReference type="PANTHER" id="PTHR47695">
    <property type="entry name" value="PID DOMAIN-CONTAINING PROTEIN"/>
    <property type="match status" value="1"/>
</dbReference>
<feature type="compositionally biased region" description="Pro residues" evidence="1">
    <location>
        <begin position="371"/>
        <end position="381"/>
    </location>
</feature>
<dbReference type="SMART" id="SM00462">
    <property type="entry name" value="PTB"/>
    <property type="match status" value="1"/>
</dbReference>
<dbReference type="AlphaFoldDB" id="A0A813XHZ4"/>
<feature type="compositionally biased region" description="Polar residues" evidence="1">
    <location>
        <begin position="441"/>
        <end position="451"/>
    </location>
</feature>
<evidence type="ECO:0000313" key="3">
    <source>
        <dbReference type="EMBL" id="CAF0870869.1"/>
    </source>
</evidence>
<feature type="compositionally biased region" description="Polar residues" evidence="1">
    <location>
        <begin position="262"/>
        <end position="293"/>
    </location>
</feature>
<dbReference type="EMBL" id="CAJNOQ010001136">
    <property type="protein sequence ID" value="CAF0870869.1"/>
    <property type="molecule type" value="Genomic_DNA"/>
</dbReference>
<keyword evidence="5" id="KW-1185">Reference proteome</keyword>
<feature type="region of interest" description="Disordered" evidence="1">
    <location>
        <begin position="188"/>
        <end position="209"/>
    </location>
</feature>
<dbReference type="PROSITE" id="PS01179">
    <property type="entry name" value="PID"/>
    <property type="match status" value="1"/>
</dbReference>
<feature type="domain" description="PID" evidence="2">
    <location>
        <begin position="44"/>
        <end position="179"/>
    </location>
</feature>
<gene>
    <name evidence="3" type="ORF">GPM918_LOCUS7091</name>
    <name evidence="4" type="ORF">SRO942_LOCUS7091</name>
</gene>
<dbReference type="Pfam" id="PF00640">
    <property type="entry name" value="PID"/>
    <property type="match status" value="1"/>
</dbReference>
<organism evidence="3 5">
    <name type="scientific">Didymodactylos carnosus</name>
    <dbReference type="NCBI Taxonomy" id="1234261"/>
    <lineage>
        <taxon>Eukaryota</taxon>
        <taxon>Metazoa</taxon>
        <taxon>Spiralia</taxon>
        <taxon>Gnathifera</taxon>
        <taxon>Rotifera</taxon>
        <taxon>Eurotatoria</taxon>
        <taxon>Bdelloidea</taxon>
        <taxon>Philodinida</taxon>
        <taxon>Philodinidae</taxon>
        <taxon>Didymodactylos</taxon>
    </lineage>
</organism>
<dbReference type="PANTHER" id="PTHR47695:SF3">
    <property type="entry name" value="PID DOMAIN-CONTAINING PROTEIN"/>
    <property type="match status" value="1"/>
</dbReference>
<dbReference type="OrthoDB" id="10069833at2759"/>
<feature type="region of interest" description="Disordered" evidence="1">
    <location>
        <begin position="257"/>
        <end position="409"/>
    </location>
</feature>
<proteinExistence type="predicted"/>
<feature type="non-terminal residue" evidence="3">
    <location>
        <position position="1"/>
    </location>
</feature>
<evidence type="ECO:0000256" key="1">
    <source>
        <dbReference type="SAM" id="MobiDB-lite"/>
    </source>
</evidence>
<feature type="region of interest" description="Disordered" evidence="1">
    <location>
        <begin position="429"/>
        <end position="451"/>
    </location>
</feature>